<evidence type="ECO:0000313" key="2">
    <source>
        <dbReference type="EMBL" id="PKI42703.1"/>
    </source>
</evidence>
<dbReference type="Proteomes" id="UP000233551">
    <property type="component" value="Unassembled WGS sequence"/>
</dbReference>
<protein>
    <submittedName>
        <fullName evidence="2">Uncharacterized protein</fullName>
    </submittedName>
</protein>
<comment type="caution">
    <text evidence="2">The sequence shown here is derived from an EMBL/GenBank/DDBJ whole genome shotgun (WGS) entry which is preliminary data.</text>
</comment>
<feature type="region of interest" description="Disordered" evidence="1">
    <location>
        <begin position="133"/>
        <end position="168"/>
    </location>
</feature>
<proteinExistence type="predicted"/>
<accession>A0A2I0IFY3</accession>
<keyword evidence="3" id="KW-1185">Reference proteome</keyword>
<evidence type="ECO:0000256" key="1">
    <source>
        <dbReference type="SAM" id="MobiDB-lite"/>
    </source>
</evidence>
<dbReference type="AlphaFoldDB" id="A0A2I0IFY3"/>
<feature type="non-terminal residue" evidence="2">
    <location>
        <position position="1"/>
    </location>
</feature>
<dbReference type="EMBL" id="PGOL01003136">
    <property type="protein sequence ID" value="PKI42703.1"/>
    <property type="molecule type" value="Genomic_DNA"/>
</dbReference>
<organism evidence="2 3">
    <name type="scientific">Punica granatum</name>
    <name type="common">Pomegranate</name>
    <dbReference type="NCBI Taxonomy" id="22663"/>
    <lineage>
        <taxon>Eukaryota</taxon>
        <taxon>Viridiplantae</taxon>
        <taxon>Streptophyta</taxon>
        <taxon>Embryophyta</taxon>
        <taxon>Tracheophyta</taxon>
        <taxon>Spermatophyta</taxon>
        <taxon>Magnoliopsida</taxon>
        <taxon>eudicotyledons</taxon>
        <taxon>Gunneridae</taxon>
        <taxon>Pentapetalae</taxon>
        <taxon>rosids</taxon>
        <taxon>malvids</taxon>
        <taxon>Myrtales</taxon>
        <taxon>Lythraceae</taxon>
        <taxon>Punica</taxon>
    </lineage>
</organism>
<name>A0A2I0IFY3_PUNGR</name>
<reference evidence="2 3" key="1">
    <citation type="submission" date="2017-11" db="EMBL/GenBank/DDBJ databases">
        <title>De-novo sequencing of pomegranate (Punica granatum L.) genome.</title>
        <authorList>
            <person name="Akparov Z."/>
            <person name="Amiraslanov A."/>
            <person name="Hajiyeva S."/>
            <person name="Abbasov M."/>
            <person name="Kaur K."/>
            <person name="Hamwieh A."/>
            <person name="Solovyev V."/>
            <person name="Salamov A."/>
            <person name="Braich B."/>
            <person name="Kosarev P."/>
            <person name="Mahmoud A."/>
            <person name="Hajiyev E."/>
            <person name="Babayeva S."/>
            <person name="Izzatullayeva V."/>
            <person name="Mammadov A."/>
            <person name="Mammadov A."/>
            <person name="Sharifova S."/>
            <person name="Ojaghi J."/>
            <person name="Eynullazada K."/>
            <person name="Bayramov B."/>
            <person name="Abdulazimova A."/>
            <person name="Shahmuradov I."/>
        </authorList>
    </citation>
    <scope>NUCLEOTIDE SEQUENCE [LARGE SCALE GENOMIC DNA]</scope>
    <source>
        <strain evidence="3">cv. AG2017</strain>
        <tissue evidence="2">Leaf</tissue>
    </source>
</reference>
<evidence type="ECO:0000313" key="3">
    <source>
        <dbReference type="Proteomes" id="UP000233551"/>
    </source>
</evidence>
<gene>
    <name evidence="2" type="ORF">CRG98_036906</name>
</gene>
<sequence length="214" mass="23484">IIEARKGNHLHRLAAYYGRLNRGTSVPPLSHFFPGPSRIIGGTLDGPSSDSNDTPAASLAVYAITEEIPSGVHIPLAQENEELDNWTSVSRYSAVIADCQSDQRNVQAHFRGILLKPGHPDPPRTPFLTELTGPVPLTSKRPLKAGLQAPKDHQSRGTSVRGPSETRLGFPRDVSVVMNVSRRAFGARPRRTEITTVPEHLTTSPEHLKTFREH</sequence>